<keyword evidence="1" id="KW-0012">Acyltransferase</keyword>
<keyword evidence="2" id="KW-1185">Reference proteome</keyword>
<protein>
    <submittedName>
        <fullName evidence="1">GNAT family N-acetyltransferase</fullName>
        <ecNumber evidence="1">2.3.1.-</ecNumber>
    </submittedName>
</protein>
<name>A0ABS9QNS8_9HYPH</name>
<proteinExistence type="predicted"/>
<sequence length="177" mass="19321">MNTEYEVAGACKTDLPAITGLLRANSAARGGGLFGEYDIGKVTCLAFEKGAQAVVAKKQDRVVGVLFSKSPSTDQPAIIEAMLSAYRPAGPFYIYGPVCVAQDQRGAGLLALLYSGIEKFREGEEAVLFIRNDNLASIRAHEKLQMRRASQFQYGGYDYYVYRGAPSSMCDTPRKTR</sequence>
<dbReference type="EMBL" id="JAKREW010000071">
    <property type="protein sequence ID" value="MCG7509101.1"/>
    <property type="molecule type" value="Genomic_DNA"/>
</dbReference>
<dbReference type="Proteomes" id="UP001201701">
    <property type="component" value="Unassembled WGS sequence"/>
</dbReference>
<dbReference type="RefSeq" id="WP_239370598.1">
    <property type="nucleotide sequence ID" value="NZ_JAKREW010000071.1"/>
</dbReference>
<dbReference type="InterPro" id="IPR016181">
    <property type="entry name" value="Acyl_CoA_acyltransferase"/>
</dbReference>
<dbReference type="GO" id="GO:0016746">
    <property type="term" value="F:acyltransferase activity"/>
    <property type="evidence" value="ECO:0007669"/>
    <property type="project" value="UniProtKB-KW"/>
</dbReference>
<evidence type="ECO:0000313" key="1">
    <source>
        <dbReference type="EMBL" id="MCG7509101.1"/>
    </source>
</evidence>
<organism evidence="1 2">
    <name type="scientific">Mesorhizobium retamae</name>
    <dbReference type="NCBI Taxonomy" id="2912854"/>
    <lineage>
        <taxon>Bacteria</taxon>
        <taxon>Pseudomonadati</taxon>
        <taxon>Pseudomonadota</taxon>
        <taxon>Alphaproteobacteria</taxon>
        <taxon>Hyphomicrobiales</taxon>
        <taxon>Phyllobacteriaceae</taxon>
        <taxon>Mesorhizobium</taxon>
    </lineage>
</organism>
<dbReference type="EC" id="2.3.1.-" evidence="1"/>
<comment type="caution">
    <text evidence="1">The sequence shown here is derived from an EMBL/GenBank/DDBJ whole genome shotgun (WGS) entry which is preliminary data.</text>
</comment>
<keyword evidence="1" id="KW-0808">Transferase</keyword>
<dbReference type="Gene3D" id="3.40.630.30">
    <property type="match status" value="1"/>
</dbReference>
<reference evidence="1 2" key="1">
    <citation type="submission" date="2022-02" db="EMBL/GenBank/DDBJ databases">
        <title>Draft genome sequence of Mezorhizobium retamae strain IRAMC:0171 isolated from Retama raetam nodules.</title>
        <authorList>
            <person name="Bengaied R."/>
            <person name="Sbissi I."/>
            <person name="Huber K."/>
            <person name="Ghodbane F."/>
            <person name="Nouioui I."/>
            <person name="Tarhouni M."/>
            <person name="Gtari M."/>
        </authorList>
    </citation>
    <scope>NUCLEOTIDE SEQUENCE [LARGE SCALE GENOMIC DNA]</scope>
    <source>
        <strain evidence="1 2">IRAMC:0171</strain>
    </source>
</reference>
<evidence type="ECO:0000313" key="2">
    <source>
        <dbReference type="Proteomes" id="UP001201701"/>
    </source>
</evidence>
<gene>
    <name evidence="1" type="ORF">L4923_29115</name>
</gene>
<dbReference type="SUPFAM" id="SSF55729">
    <property type="entry name" value="Acyl-CoA N-acyltransferases (Nat)"/>
    <property type="match status" value="1"/>
</dbReference>
<accession>A0ABS9QNS8</accession>